<sequence>MDELSQHRENINEQASDWFALIYLASPSKAEILAFEKWCSVKESHRKAYQELITLWHSLPEQEARTAPLIPLETPNLAPQKRKHFLSRRMALFLGAAAACGGIFAVATIQAPNKNVVHYQTAISETSRITLPDGSHIELSGKTHIQYAFDGKRRVVTLYSGQAYFDVNTIIDQYNRKVPFEVISGPLNISVVGTAFDVKKQGDKATVTVAEGIVKAHTFSAKSTRIIAGQSVSISSKSPAKKFVINEVELKNIASWREGRLVYVDATLDEVMSDARRFHNGAIILGDSSLAKLRVTATFRADQINEMVTMLEQLLPINVYLEPNGRIVILEKHESKT</sequence>
<dbReference type="Pfam" id="PF16220">
    <property type="entry name" value="DUF4880"/>
    <property type="match status" value="1"/>
</dbReference>
<evidence type="ECO:0000259" key="3">
    <source>
        <dbReference type="Pfam" id="PF16220"/>
    </source>
</evidence>
<gene>
    <name evidence="4" type="ORF">MARGE09_P3900</name>
</gene>
<protein>
    <submittedName>
        <fullName evidence="4">Transmembrane sensor</fullName>
    </submittedName>
</protein>
<dbReference type="PANTHER" id="PTHR30273">
    <property type="entry name" value="PERIPLASMIC SIGNAL SENSOR AND SIGMA FACTOR ACTIVATOR FECR-RELATED"/>
    <property type="match status" value="1"/>
</dbReference>
<keyword evidence="1 4" id="KW-0812">Transmembrane</keyword>
<evidence type="ECO:0000313" key="5">
    <source>
        <dbReference type="Proteomes" id="UP001320119"/>
    </source>
</evidence>
<proteinExistence type="predicted"/>
<dbReference type="Proteomes" id="UP001320119">
    <property type="component" value="Chromosome"/>
</dbReference>
<dbReference type="Gene3D" id="3.55.50.30">
    <property type="match status" value="1"/>
</dbReference>
<dbReference type="AlphaFoldDB" id="A0AAN1WLE2"/>
<dbReference type="InterPro" id="IPR006860">
    <property type="entry name" value="FecR"/>
</dbReference>
<keyword evidence="1" id="KW-0472">Membrane</keyword>
<dbReference type="KEGG" id="marq:MARGE09_P3900"/>
<evidence type="ECO:0000313" key="4">
    <source>
        <dbReference type="EMBL" id="BCD99698.1"/>
    </source>
</evidence>
<feature type="domain" description="FecR protein" evidence="2">
    <location>
        <begin position="119"/>
        <end position="215"/>
    </location>
</feature>
<organism evidence="4 5">
    <name type="scientific">Marinagarivorans cellulosilyticus</name>
    <dbReference type="NCBI Taxonomy" id="2721545"/>
    <lineage>
        <taxon>Bacteria</taxon>
        <taxon>Pseudomonadati</taxon>
        <taxon>Pseudomonadota</taxon>
        <taxon>Gammaproteobacteria</taxon>
        <taxon>Cellvibrionales</taxon>
        <taxon>Cellvibrionaceae</taxon>
        <taxon>Marinagarivorans</taxon>
    </lineage>
</organism>
<dbReference type="PIRSF" id="PIRSF018266">
    <property type="entry name" value="FecR"/>
    <property type="match status" value="1"/>
</dbReference>
<keyword evidence="1" id="KW-1133">Transmembrane helix</keyword>
<dbReference type="InterPro" id="IPR032623">
    <property type="entry name" value="FecR_N"/>
</dbReference>
<feature type="domain" description="FecR N-terminal" evidence="3">
    <location>
        <begin position="13"/>
        <end position="52"/>
    </location>
</feature>
<keyword evidence="5" id="KW-1185">Reference proteome</keyword>
<dbReference type="InterPro" id="IPR012373">
    <property type="entry name" value="Ferrdict_sens_TM"/>
</dbReference>
<accession>A0AAN1WLE2</accession>
<name>A0AAN1WLE2_9GAMM</name>
<evidence type="ECO:0000259" key="2">
    <source>
        <dbReference type="Pfam" id="PF04773"/>
    </source>
</evidence>
<dbReference type="Pfam" id="PF04773">
    <property type="entry name" value="FecR"/>
    <property type="match status" value="1"/>
</dbReference>
<dbReference type="RefSeq" id="WP_236984960.1">
    <property type="nucleotide sequence ID" value="NZ_AP023086.1"/>
</dbReference>
<feature type="transmembrane region" description="Helical" evidence="1">
    <location>
        <begin position="90"/>
        <end position="109"/>
    </location>
</feature>
<dbReference type="GO" id="GO:0016989">
    <property type="term" value="F:sigma factor antagonist activity"/>
    <property type="evidence" value="ECO:0007669"/>
    <property type="project" value="TreeGrafter"/>
</dbReference>
<dbReference type="Gene3D" id="2.60.120.1440">
    <property type="match status" value="1"/>
</dbReference>
<evidence type="ECO:0000256" key="1">
    <source>
        <dbReference type="SAM" id="Phobius"/>
    </source>
</evidence>
<dbReference type="EMBL" id="AP023086">
    <property type="protein sequence ID" value="BCD99698.1"/>
    <property type="molecule type" value="Genomic_DNA"/>
</dbReference>
<reference evidence="4 5" key="1">
    <citation type="journal article" date="2022" name="IScience">
        <title>An ultrasensitive nanofiber-based assay for enzymatic hydrolysis and deep-sea microbial degradation of cellulose.</title>
        <authorList>
            <person name="Tsudome M."/>
            <person name="Tachioka M."/>
            <person name="Miyazaki M."/>
            <person name="Uchimura K."/>
            <person name="Tsuda M."/>
            <person name="Takaki Y."/>
            <person name="Deguchi S."/>
        </authorList>
    </citation>
    <scope>NUCLEOTIDE SEQUENCE [LARGE SCALE GENOMIC DNA]</scope>
    <source>
        <strain evidence="4 5">GE09</strain>
    </source>
</reference>
<dbReference type="PANTHER" id="PTHR30273:SF2">
    <property type="entry name" value="PROTEIN FECR"/>
    <property type="match status" value="1"/>
</dbReference>